<reference evidence="2" key="1">
    <citation type="submission" date="2021-01" db="EMBL/GenBank/DDBJ databases">
        <authorList>
            <person name="Corre E."/>
            <person name="Pelletier E."/>
            <person name="Niang G."/>
            <person name="Scheremetjew M."/>
            <person name="Finn R."/>
            <person name="Kale V."/>
            <person name="Holt S."/>
            <person name="Cochrane G."/>
            <person name="Meng A."/>
            <person name="Brown T."/>
            <person name="Cohen L."/>
        </authorList>
    </citation>
    <scope>NUCLEOTIDE SEQUENCE</scope>
    <source>
        <strain evidence="2">CCMP1756</strain>
    </source>
</reference>
<evidence type="ECO:0000256" key="1">
    <source>
        <dbReference type="SAM" id="MobiDB-lite"/>
    </source>
</evidence>
<proteinExistence type="predicted"/>
<sequence length="122" mass="13999">MISALRRVATRPHAIQRPRRNFSVFDWWRENVIKPIHGARIKLPDVLGVPAATYMQFVYPVPVVVGGYYVMQWAIGRSHASIGPRGERLRERPGFRPDAGADEQRAQLQRILDEARRRKAGD</sequence>
<organism evidence="2">
    <name type="scientific">Pelagomonas calceolata</name>
    <dbReference type="NCBI Taxonomy" id="35677"/>
    <lineage>
        <taxon>Eukaryota</taxon>
        <taxon>Sar</taxon>
        <taxon>Stramenopiles</taxon>
        <taxon>Ochrophyta</taxon>
        <taxon>Pelagophyceae</taxon>
        <taxon>Pelagomonadales</taxon>
        <taxon>Pelagomonadaceae</taxon>
        <taxon>Pelagomonas</taxon>
    </lineage>
</organism>
<feature type="region of interest" description="Disordered" evidence="1">
    <location>
        <begin position="83"/>
        <end position="106"/>
    </location>
</feature>
<dbReference type="EMBL" id="HBIW01025210">
    <property type="protein sequence ID" value="CAE0706279.1"/>
    <property type="molecule type" value="Transcribed_RNA"/>
</dbReference>
<name>A0A7S4A7G0_9STRA</name>
<accession>A0A7S4A7G0</accession>
<gene>
    <name evidence="2" type="ORF">PCAL00307_LOCUS21729</name>
</gene>
<feature type="compositionally biased region" description="Basic and acidic residues" evidence="1">
    <location>
        <begin position="85"/>
        <end position="95"/>
    </location>
</feature>
<evidence type="ECO:0000313" key="2">
    <source>
        <dbReference type="EMBL" id="CAE0706279.1"/>
    </source>
</evidence>
<dbReference type="AlphaFoldDB" id="A0A7S4A7G0"/>
<protein>
    <submittedName>
        <fullName evidence="2">Uncharacterized protein</fullName>
    </submittedName>
</protein>